<keyword evidence="7" id="KW-0408">Iron</keyword>
<dbReference type="GO" id="GO:1900376">
    <property type="term" value="P:regulation of secondary metabolite biosynthetic process"/>
    <property type="evidence" value="ECO:0007669"/>
    <property type="project" value="TreeGrafter"/>
</dbReference>
<dbReference type="GO" id="GO:0000976">
    <property type="term" value="F:transcription cis-regulatory region binding"/>
    <property type="evidence" value="ECO:0007669"/>
    <property type="project" value="TreeGrafter"/>
</dbReference>
<feature type="binding site" evidence="11">
    <location>
        <position position="143"/>
    </location>
    <ligand>
        <name>Zn(2+)</name>
        <dbReference type="ChEBI" id="CHEBI:29105"/>
    </ligand>
</feature>
<keyword evidence="10" id="KW-0804">Transcription</keyword>
<keyword evidence="8" id="KW-0805">Transcription regulation</keyword>
<keyword evidence="9" id="KW-0238">DNA-binding</keyword>
<dbReference type="PANTHER" id="PTHR33202:SF18">
    <property type="entry name" value="TRANSCRIPTIONAL REGULATOR FURA"/>
    <property type="match status" value="1"/>
</dbReference>
<dbReference type="AlphaFoldDB" id="A0A9D1YSX4"/>
<feature type="binding site" evidence="11">
    <location>
        <position position="140"/>
    </location>
    <ligand>
        <name>Zn(2+)</name>
        <dbReference type="ChEBI" id="CHEBI:29105"/>
    </ligand>
</feature>
<dbReference type="Pfam" id="PF01475">
    <property type="entry name" value="FUR"/>
    <property type="match status" value="1"/>
</dbReference>
<dbReference type="GO" id="GO:0045892">
    <property type="term" value="P:negative regulation of DNA-templated transcription"/>
    <property type="evidence" value="ECO:0007669"/>
    <property type="project" value="TreeGrafter"/>
</dbReference>
<evidence type="ECO:0000256" key="2">
    <source>
        <dbReference type="ARBA" id="ARBA00007957"/>
    </source>
</evidence>
<dbReference type="Gene3D" id="3.30.1490.190">
    <property type="match status" value="1"/>
</dbReference>
<dbReference type="GO" id="GO:0005737">
    <property type="term" value="C:cytoplasm"/>
    <property type="evidence" value="ECO:0007669"/>
    <property type="project" value="UniProtKB-SubCell"/>
</dbReference>
<keyword evidence="6 11" id="KW-0862">Zinc</keyword>
<evidence type="ECO:0000256" key="8">
    <source>
        <dbReference type="ARBA" id="ARBA00023015"/>
    </source>
</evidence>
<evidence type="ECO:0000256" key="10">
    <source>
        <dbReference type="ARBA" id="ARBA00023163"/>
    </source>
</evidence>
<comment type="caution">
    <text evidence="12">The sequence shown here is derived from an EMBL/GenBank/DDBJ whole genome shotgun (WGS) entry which is preliminary data.</text>
</comment>
<dbReference type="EMBL" id="DXDC01000051">
    <property type="protein sequence ID" value="HIY65020.1"/>
    <property type="molecule type" value="Genomic_DNA"/>
</dbReference>
<reference evidence="12" key="1">
    <citation type="journal article" date="2021" name="PeerJ">
        <title>Extensive microbial diversity within the chicken gut microbiome revealed by metagenomics and culture.</title>
        <authorList>
            <person name="Gilroy R."/>
            <person name="Ravi A."/>
            <person name="Getino M."/>
            <person name="Pursley I."/>
            <person name="Horton D.L."/>
            <person name="Alikhan N.F."/>
            <person name="Baker D."/>
            <person name="Gharbi K."/>
            <person name="Hall N."/>
            <person name="Watson M."/>
            <person name="Adriaenssens E.M."/>
            <person name="Foster-Nyarko E."/>
            <person name="Jarju S."/>
            <person name="Secka A."/>
            <person name="Antonio M."/>
            <person name="Oren A."/>
            <person name="Chaudhuri R.R."/>
            <person name="La Ragione R."/>
            <person name="Hildebrand F."/>
            <person name="Pallen M.J."/>
        </authorList>
    </citation>
    <scope>NUCLEOTIDE SEQUENCE</scope>
    <source>
        <strain evidence="12">ChiGjej1B1-98</strain>
    </source>
</reference>
<comment type="cofactor">
    <cofactor evidence="11">
        <name>Zn(2+)</name>
        <dbReference type="ChEBI" id="CHEBI:29105"/>
    </cofactor>
    <text evidence="11">Binds 1 zinc ion per subunit.</text>
</comment>
<evidence type="ECO:0000256" key="5">
    <source>
        <dbReference type="ARBA" id="ARBA00022723"/>
    </source>
</evidence>
<comment type="subcellular location">
    <subcellularLocation>
        <location evidence="1">Cytoplasm</location>
    </subcellularLocation>
</comment>
<reference evidence="12" key="2">
    <citation type="submission" date="2021-04" db="EMBL/GenBank/DDBJ databases">
        <authorList>
            <person name="Gilroy R."/>
        </authorList>
    </citation>
    <scope>NUCLEOTIDE SEQUENCE</scope>
    <source>
        <strain evidence="12">ChiGjej1B1-98</strain>
    </source>
</reference>
<feature type="binding site" evidence="11">
    <location>
        <position position="103"/>
    </location>
    <ligand>
        <name>Zn(2+)</name>
        <dbReference type="ChEBI" id="CHEBI:29105"/>
    </ligand>
</feature>
<feature type="binding site" evidence="11">
    <location>
        <position position="100"/>
    </location>
    <ligand>
        <name>Zn(2+)</name>
        <dbReference type="ChEBI" id="CHEBI:29105"/>
    </ligand>
</feature>
<dbReference type="Gene3D" id="1.10.10.10">
    <property type="entry name" value="Winged helix-like DNA-binding domain superfamily/Winged helix DNA-binding domain"/>
    <property type="match status" value="1"/>
</dbReference>
<evidence type="ECO:0000313" key="12">
    <source>
        <dbReference type="EMBL" id="HIY65020.1"/>
    </source>
</evidence>
<evidence type="ECO:0000313" key="13">
    <source>
        <dbReference type="Proteomes" id="UP000824005"/>
    </source>
</evidence>
<accession>A0A9D1YSX4</accession>
<dbReference type="InterPro" id="IPR036390">
    <property type="entry name" value="WH_DNA-bd_sf"/>
</dbReference>
<keyword evidence="3" id="KW-0963">Cytoplasm</keyword>
<gene>
    <name evidence="12" type="ORF">H9830_01925</name>
</gene>
<dbReference type="InterPro" id="IPR036388">
    <property type="entry name" value="WH-like_DNA-bd_sf"/>
</dbReference>
<keyword evidence="4" id="KW-0678">Repressor</keyword>
<protein>
    <submittedName>
        <fullName evidence="12">Transcriptional repressor</fullName>
    </submittedName>
</protein>
<evidence type="ECO:0000256" key="9">
    <source>
        <dbReference type="ARBA" id="ARBA00023125"/>
    </source>
</evidence>
<evidence type="ECO:0000256" key="11">
    <source>
        <dbReference type="PIRSR" id="PIRSR602481-1"/>
    </source>
</evidence>
<evidence type="ECO:0000256" key="4">
    <source>
        <dbReference type="ARBA" id="ARBA00022491"/>
    </source>
</evidence>
<evidence type="ECO:0000256" key="3">
    <source>
        <dbReference type="ARBA" id="ARBA00022490"/>
    </source>
</evidence>
<dbReference type="GO" id="GO:0003700">
    <property type="term" value="F:DNA-binding transcription factor activity"/>
    <property type="evidence" value="ECO:0007669"/>
    <property type="project" value="InterPro"/>
</dbReference>
<name>A0A9D1YSX4_9MICO</name>
<dbReference type="PANTHER" id="PTHR33202">
    <property type="entry name" value="ZINC UPTAKE REGULATION PROTEIN"/>
    <property type="match status" value="1"/>
</dbReference>
<keyword evidence="5 11" id="KW-0479">Metal-binding</keyword>
<dbReference type="InterPro" id="IPR043135">
    <property type="entry name" value="Fur_C"/>
</dbReference>
<dbReference type="Proteomes" id="UP000824005">
    <property type="component" value="Unassembled WGS sequence"/>
</dbReference>
<evidence type="ECO:0000256" key="7">
    <source>
        <dbReference type="ARBA" id="ARBA00023004"/>
    </source>
</evidence>
<comment type="similarity">
    <text evidence="2">Belongs to the Fur family.</text>
</comment>
<dbReference type="GO" id="GO:0008270">
    <property type="term" value="F:zinc ion binding"/>
    <property type="evidence" value="ECO:0007669"/>
    <property type="project" value="TreeGrafter"/>
</dbReference>
<sequence length="160" mass="17428">MNVSAVKSPIEWATMLRDAGLKATSGRVAALQYLTEHPHCSASALHESIAALHPSLSQQSAHNIVRDLTAHGLLRRIELPGSDSALYETRVGDNHHHLVCVHCHRVEDINCTVGQSPCLEPDHTHGMRVLEASITFRGICADCERDSSSNSEFTVTTDTP</sequence>
<proteinExistence type="inferred from homology"/>
<dbReference type="SUPFAM" id="SSF46785">
    <property type="entry name" value="Winged helix' DNA-binding domain"/>
    <property type="match status" value="1"/>
</dbReference>
<organism evidence="12 13">
    <name type="scientific">Candidatus Agrococcus pullicola</name>
    <dbReference type="NCBI Taxonomy" id="2838429"/>
    <lineage>
        <taxon>Bacteria</taxon>
        <taxon>Bacillati</taxon>
        <taxon>Actinomycetota</taxon>
        <taxon>Actinomycetes</taxon>
        <taxon>Micrococcales</taxon>
        <taxon>Microbacteriaceae</taxon>
        <taxon>Agrococcus</taxon>
    </lineage>
</organism>
<dbReference type="InterPro" id="IPR002481">
    <property type="entry name" value="FUR"/>
</dbReference>
<evidence type="ECO:0000256" key="1">
    <source>
        <dbReference type="ARBA" id="ARBA00004496"/>
    </source>
</evidence>
<evidence type="ECO:0000256" key="6">
    <source>
        <dbReference type="ARBA" id="ARBA00022833"/>
    </source>
</evidence>